<dbReference type="InterPro" id="IPR013094">
    <property type="entry name" value="AB_hydrolase_3"/>
</dbReference>
<dbReference type="PANTHER" id="PTHR23024">
    <property type="entry name" value="ARYLACETAMIDE DEACETYLASE"/>
    <property type="match status" value="1"/>
</dbReference>
<evidence type="ECO:0000313" key="4">
    <source>
        <dbReference type="Proteomes" id="UP001291926"/>
    </source>
</evidence>
<dbReference type="SUPFAM" id="SSF53474">
    <property type="entry name" value="alpha/beta-Hydrolases"/>
    <property type="match status" value="1"/>
</dbReference>
<proteinExistence type="inferred from homology"/>
<dbReference type="PANTHER" id="PTHR23024:SF24">
    <property type="entry name" value="ALPHA_BETA HYDROLASE FOLD-3 DOMAIN-CONTAINING PROTEIN"/>
    <property type="match status" value="1"/>
</dbReference>
<dbReference type="InterPro" id="IPR029058">
    <property type="entry name" value="AB_hydrolase_fold"/>
</dbReference>
<feature type="domain" description="Alpha/beta hydrolase fold-3" evidence="2">
    <location>
        <begin position="94"/>
        <end position="192"/>
    </location>
</feature>
<comment type="caution">
    <text evidence="3">The sequence shown here is derived from an EMBL/GenBank/DDBJ whole genome shotgun (WGS) entry which is preliminary data.</text>
</comment>
<keyword evidence="4" id="KW-1185">Reference proteome</keyword>
<comment type="similarity">
    <text evidence="1">Belongs to the 'GDXG' lipolytic enzyme family.</text>
</comment>
<organism evidence="3 4">
    <name type="scientific">Penstemon davidsonii</name>
    <dbReference type="NCBI Taxonomy" id="160366"/>
    <lineage>
        <taxon>Eukaryota</taxon>
        <taxon>Viridiplantae</taxon>
        <taxon>Streptophyta</taxon>
        <taxon>Embryophyta</taxon>
        <taxon>Tracheophyta</taxon>
        <taxon>Spermatophyta</taxon>
        <taxon>Magnoliopsida</taxon>
        <taxon>eudicotyledons</taxon>
        <taxon>Gunneridae</taxon>
        <taxon>Pentapetalae</taxon>
        <taxon>asterids</taxon>
        <taxon>lamiids</taxon>
        <taxon>Lamiales</taxon>
        <taxon>Plantaginaceae</taxon>
        <taxon>Cheloneae</taxon>
        <taxon>Penstemon</taxon>
    </lineage>
</organism>
<dbReference type="Proteomes" id="UP001291926">
    <property type="component" value="Unassembled WGS sequence"/>
</dbReference>
<dbReference type="Pfam" id="PF07859">
    <property type="entry name" value="Abhydrolase_3"/>
    <property type="match status" value="1"/>
</dbReference>
<evidence type="ECO:0000259" key="2">
    <source>
        <dbReference type="Pfam" id="PF07859"/>
    </source>
</evidence>
<name>A0ABR0DB43_9LAMI</name>
<evidence type="ECO:0000256" key="1">
    <source>
        <dbReference type="ARBA" id="ARBA00010515"/>
    </source>
</evidence>
<gene>
    <name evidence="3" type="ORF">RD792_008690</name>
</gene>
<accession>A0ABR0DB43</accession>
<dbReference type="InterPro" id="IPR050466">
    <property type="entry name" value="Carboxylest/Gibb_receptor"/>
</dbReference>
<dbReference type="EMBL" id="JAYDYQ010002533">
    <property type="protein sequence ID" value="KAK4486028.1"/>
    <property type="molecule type" value="Genomic_DNA"/>
</dbReference>
<sequence>MAEHQQQRRLVLPLKTRIATSIITTFSDSSLRTDGTVNRRPFRILSSLGLMTTPPNPKPLHGVATSDVTVDAARNLWFRLYVPTTDTETDLPVIVFFHGGGFVHLAPDVKAYDFVCRRFARKVPAVVVSVNYRLAPEHRYPAQYDDGFDVLKFLDAETSTVLPRNADLSRCFLAGDSAGANLSHHVAKRVCECDSEFTQLKASLLY</sequence>
<evidence type="ECO:0000313" key="3">
    <source>
        <dbReference type="EMBL" id="KAK4486028.1"/>
    </source>
</evidence>
<protein>
    <recommendedName>
        <fullName evidence="2">Alpha/beta hydrolase fold-3 domain-containing protein</fullName>
    </recommendedName>
</protein>
<reference evidence="3 4" key="1">
    <citation type="journal article" date="2023" name="bioRxiv">
        <title>Genome report: Whole genome sequence and annotation of Penstemon davidsonii.</title>
        <authorList>
            <person name="Ostevik K.L."/>
            <person name="Alabady M."/>
            <person name="Zhang M."/>
            <person name="Rausher M.D."/>
        </authorList>
    </citation>
    <scope>NUCLEOTIDE SEQUENCE [LARGE SCALE GENOMIC DNA]</scope>
    <source>
        <strain evidence="3">DNT005</strain>
        <tissue evidence="3">Whole leaf</tissue>
    </source>
</reference>
<dbReference type="Gene3D" id="3.40.50.1820">
    <property type="entry name" value="alpha/beta hydrolase"/>
    <property type="match status" value="1"/>
</dbReference>